<feature type="transmembrane region" description="Helical" evidence="1">
    <location>
        <begin position="6"/>
        <end position="28"/>
    </location>
</feature>
<sequence>MEEDGVIATVAIAAVLAVALACTCCSYFERRVVEEEYEISA</sequence>
<keyword evidence="1" id="KW-0812">Transmembrane</keyword>
<accession>A0A6C0AKJ7</accession>
<evidence type="ECO:0000256" key="1">
    <source>
        <dbReference type="SAM" id="Phobius"/>
    </source>
</evidence>
<reference evidence="2" key="1">
    <citation type="journal article" date="2020" name="Nature">
        <title>Giant virus diversity and host interactions through global metagenomics.</title>
        <authorList>
            <person name="Schulz F."/>
            <person name="Roux S."/>
            <person name="Paez-Espino D."/>
            <person name="Jungbluth S."/>
            <person name="Walsh D.A."/>
            <person name="Denef V.J."/>
            <person name="McMahon K.D."/>
            <person name="Konstantinidis K.T."/>
            <person name="Eloe-Fadrosh E.A."/>
            <person name="Kyrpides N.C."/>
            <person name="Woyke T."/>
        </authorList>
    </citation>
    <scope>NUCLEOTIDE SEQUENCE</scope>
    <source>
        <strain evidence="2">GVMAG-S-1035375-24</strain>
    </source>
</reference>
<keyword evidence="1" id="KW-1133">Transmembrane helix</keyword>
<protein>
    <submittedName>
        <fullName evidence="2">Uncharacterized protein</fullName>
    </submittedName>
</protein>
<organism evidence="2">
    <name type="scientific">viral metagenome</name>
    <dbReference type="NCBI Taxonomy" id="1070528"/>
    <lineage>
        <taxon>unclassified sequences</taxon>
        <taxon>metagenomes</taxon>
        <taxon>organismal metagenomes</taxon>
    </lineage>
</organism>
<evidence type="ECO:0000313" key="2">
    <source>
        <dbReference type="EMBL" id="QHS80003.1"/>
    </source>
</evidence>
<keyword evidence="1" id="KW-0472">Membrane</keyword>
<dbReference type="AlphaFoldDB" id="A0A6C0AKJ7"/>
<dbReference type="EMBL" id="MN740665">
    <property type="protein sequence ID" value="QHS80003.1"/>
    <property type="molecule type" value="Genomic_DNA"/>
</dbReference>
<proteinExistence type="predicted"/>
<name>A0A6C0AKJ7_9ZZZZ</name>